<organism evidence="2 3">
    <name type="scientific">Clostridium omnivorum</name>
    <dbReference type="NCBI Taxonomy" id="1604902"/>
    <lineage>
        <taxon>Bacteria</taxon>
        <taxon>Bacillati</taxon>
        <taxon>Bacillota</taxon>
        <taxon>Clostridia</taxon>
        <taxon>Eubacteriales</taxon>
        <taxon>Clostridiaceae</taxon>
        <taxon>Clostridium</taxon>
    </lineage>
</organism>
<name>A0ABQ5N9R8_9CLOT</name>
<proteinExistence type="predicted"/>
<keyword evidence="3" id="KW-1185">Reference proteome</keyword>
<dbReference type="CDD" id="cd02976">
    <property type="entry name" value="NrdH"/>
    <property type="match status" value="1"/>
</dbReference>
<dbReference type="CDD" id="cd20335">
    <property type="entry name" value="BRcat_RBR"/>
    <property type="match status" value="1"/>
</dbReference>
<dbReference type="Proteomes" id="UP001208567">
    <property type="component" value="Unassembled WGS sequence"/>
</dbReference>
<evidence type="ECO:0000259" key="1">
    <source>
        <dbReference type="Pfam" id="PF00462"/>
    </source>
</evidence>
<dbReference type="Pfam" id="PF00462">
    <property type="entry name" value="Glutaredoxin"/>
    <property type="match status" value="1"/>
</dbReference>
<dbReference type="SUPFAM" id="SSF52833">
    <property type="entry name" value="Thioredoxin-like"/>
    <property type="match status" value="1"/>
</dbReference>
<sequence>MYLQEKGYVFTERNINTDVSAREELIRRGIRGVPTFIIGEDVVVGLDTSKIESLIDYNVVNCPNCPTRLRVPKGKGNITVTCPKCETSFKMAT</sequence>
<dbReference type="InterPro" id="IPR036249">
    <property type="entry name" value="Thioredoxin-like_sf"/>
</dbReference>
<dbReference type="InterPro" id="IPR002109">
    <property type="entry name" value="Glutaredoxin"/>
</dbReference>
<comment type="caution">
    <text evidence="2">The sequence shown here is derived from an EMBL/GenBank/DDBJ whole genome shotgun (WGS) entry which is preliminary data.</text>
</comment>
<reference evidence="2 3" key="1">
    <citation type="journal article" date="2024" name="Int. J. Syst. Evol. Microbiol.">
        <title>Clostridium omnivorum sp. nov., isolated from anoxic soil under the treatment of reductive soil disinfestation.</title>
        <authorList>
            <person name="Ueki A."/>
            <person name="Tonouchi A."/>
            <person name="Kaku N."/>
            <person name="Honma S."/>
            <person name="Ueki K."/>
        </authorList>
    </citation>
    <scope>NUCLEOTIDE SEQUENCE [LARGE SCALE GENOMIC DNA]</scope>
    <source>
        <strain evidence="2 3">E14</strain>
    </source>
</reference>
<evidence type="ECO:0000313" key="3">
    <source>
        <dbReference type="Proteomes" id="UP001208567"/>
    </source>
</evidence>
<dbReference type="EMBL" id="BRXR01000001">
    <property type="protein sequence ID" value="GLC32010.1"/>
    <property type="molecule type" value="Genomic_DNA"/>
</dbReference>
<accession>A0ABQ5N9R8</accession>
<feature type="domain" description="Glutaredoxin" evidence="1">
    <location>
        <begin position="2"/>
        <end position="43"/>
    </location>
</feature>
<evidence type="ECO:0000313" key="2">
    <source>
        <dbReference type="EMBL" id="GLC32010.1"/>
    </source>
</evidence>
<dbReference type="Gene3D" id="3.40.30.10">
    <property type="entry name" value="Glutaredoxin"/>
    <property type="match status" value="1"/>
</dbReference>
<protein>
    <recommendedName>
        <fullName evidence="1">Glutaredoxin domain-containing protein</fullName>
    </recommendedName>
</protein>
<gene>
    <name evidence="2" type="ORF">bsdE14_34200</name>
</gene>